<dbReference type="Proteomes" id="UP001430306">
    <property type="component" value="Unassembled WGS sequence"/>
</dbReference>
<dbReference type="SUPFAM" id="SSF111369">
    <property type="entry name" value="HlyD-like secretion proteins"/>
    <property type="match status" value="2"/>
</dbReference>
<proteinExistence type="predicted"/>
<dbReference type="EMBL" id="JAJKFW010000014">
    <property type="protein sequence ID" value="MCC9642068.1"/>
    <property type="molecule type" value="Genomic_DNA"/>
</dbReference>
<accession>A0ABS8NEW7</accession>
<gene>
    <name evidence="2" type="ORF">LOC71_07260</name>
</gene>
<dbReference type="PANTHER" id="PTHR30438:SF2">
    <property type="entry name" value="MEMBRANE PROTEIN"/>
    <property type="match status" value="1"/>
</dbReference>
<comment type="caution">
    <text evidence="2">The sequence shown here is derived from an EMBL/GenBank/DDBJ whole genome shotgun (WGS) entry which is preliminary data.</text>
</comment>
<dbReference type="Gene3D" id="2.40.30.170">
    <property type="match status" value="1"/>
</dbReference>
<dbReference type="InterPro" id="IPR059052">
    <property type="entry name" value="HH_YbhG-like"/>
</dbReference>
<reference evidence="2" key="1">
    <citation type="submission" date="2021-11" db="EMBL/GenBank/DDBJ databases">
        <title>Genome sequence.</title>
        <authorList>
            <person name="Sun Q."/>
        </authorList>
    </citation>
    <scope>NUCLEOTIDE SEQUENCE</scope>
    <source>
        <strain evidence="2">JC740</strain>
    </source>
</reference>
<keyword evidence="3" id="KW-1185">Reference proteome</keyword>
<protein>
    <submittedName>
        <fullName evidence="2">Efflux RND transporter periplasmic adaptor subunit</fullName>
    </submittedName>
</protein>
<evidence type="ECO:0000313" key="2">
    <source>
        <dbReference type="EMBL" id="MCC9642068.1"/>
    </source>
</evidence>
<dbReference type="PANTHER" id="PTHR30438">
    <property type="entry name" value="36 KDA ANTIGEN-RELATED"/>
    <property type="match status" value="1"/>
</dbReference>
<evidence type="ECO:0000313" key="3">
    <source>
        <dbReference type="Proteomes" id="UP001430306"/>
    </source>
</evidence>
<evidence type="ECO:0000259" key="1">
    <source>
        <dbReference type="Pfam" id="PF25881"/>
    </source>
</evidence>
<dbReference type="Pfam" id="PF25881">
    <property type="entry name" value="HH_YBHG"/>
    <property type="match status" value="1"/>
</dbReference>
<sequence length="495" mass="53498">MNRGWPTRSITLVMTFLVLATVLSIVLGTGVIALDPAAEQQASKETAPRLHVRVAEAGSIEGPELFHQYRGEIVARRDSSLAMRRGGRLVVVAVHEGDTVKAGDVLARIDISDLDAAAATADADVASAKAVFDEAFAGPRQQTIDAAAARVDQLSAQISAAENRFLRQESLRSRGAGTQQEFDDAKYAVDALKADQAAAMATLSELREGTRQEQIAASAARLEAAKATRKKIEVDRADSQIVAPFDGVIAERLFDEGAIIGPNQPVLRVLEAPPVHATFGVPVDVADRLRLNDSLNVSIGKRGIEESIPGSIIRMQPQIDPITRTRRIELRLHAAQVSTETASERDSIAWIGNTATLWIPWSQTETQRDHWIVNQDSDAMQSFWMPTAALVRGVRGLWSVYVAEPQIDADATQRTSRSNMDFARISPDASAVVSIQRRDVKILRTAGQMSLVSGPVATTDALVIEGTQRVGPGVRAVAVWKTAPSSSSEEERKAR</sequence>
<dbReference type="RefSeq" id="WP_230272692.1">
    <property type="nucleotide sequence ID" value="NZ_JAJKFW010000014.1"/>
</dbReference>
<organism evidence="2 3">
    <name type="scientific">Rhodopirellula halodulae</name>
    <dbReference type="NCBI Taxonomy" id="2894198"/>
    <lineage>
        <taxon>Bacteria</taxon>
        <taxon>Pseudomonadati</taxon>
        <taxon>Planctomycetota</taxon>
        <taxon>Planctomycetia</taxon>
        <taxon>Pirellulales</taxon>
        <taxon>Pirellulaceae</taxon>
        <taxon>Rhodopirellula</taxon>
    </lineage>
</organism>
<feature type="domain" description="YbhG-like alpha-helical hairpin" evidence="1">
    <location>
        <begin position="110"/>
        <end position="235"/>
    </location>
</feature>
<name>A0ABS8NEW7_9BACT</name>
<dbReference type="Gene3D" id="1.10.287.470">
    <property type="entry name" value="Helix hairpin bin"/>
    <property type="match status" value="1"/>
</dbReference>
<dbReference type="Gene3D" id="2.40.50.100">
    <property type="match status" value="2"/>
</dbReference>